<dbReference type="Proteomes" id="UP000197468">
    <property type="component" value="Unassembled WGS sequence"/>
</dbReference>
<dbReference type="GO" id="GO:0046872">
    <property type="term" value="F:metal ion binding"/>
    <property type="evidence" value="ECO:0007669"/>
    <property type="project" value="InterPro"/>
</dbReference>
<dbReference type="InterPro" id="IPR050361">
    <property type="entry name" value="MPP/UQCRC_Complex"/>
</dbReference>
<dbReference type="Gene3D" id="3.30.830.10">
    <property type="entry name" value="Metalloenzyme, LuxS/M16 peptidase-like"/>
    <property type="match status" value="1"/>
</dbReference>
<dbReference type="AlphaFoldDB" id="A0A246J1G5"/>
<dbReference type="InterPro" id="IPR007863">
    <property type="entry name" value="Peptidase_M16_C"/>
</dbReference>
<protein>
    <recommendedName>
        <fullName evidence="2">Peptidase M16 C-terminal domain-containing protein</fullName>
    </recommendedName>
</protein>
<evidence type="ECO:0000259" key="2">
    <source>
        <dbReference type="Pfam" id="PF05193"/>
    </source>
</evidence>
<feature type="region of interest" description="Disordered" evidence="1">
    <location>
        <begin position="1"/>
        <end position="81"/>
    </location>
</feature>
<comment type="caution">
    <text evidence="3">The sequence shown here is derived from an EMBL/GenBank/DDBJ whole genome shotgun (WGS) entry which is preliminary data.</text>
</comment>
<feature type="compositionally biased region" description="Low complexity" evidence="1">
    <location>
        <begin position="1"/>
        <end position="18"/>
    </location>
</feature>
<sequence length="551" mass="59080">MYRGPARAGARRSLGGARRCQRRGQGRSASREAGRGRCAAVVAQAGGAGAGADAAGGHRRRRGSRGMSPIGGMNETKQDRGGIKRRDWLLGATLVSGSAVVPVLAQDGFEQPPEAPPAPQPAPLAIQQTKLPNGLRIVVLPRPGATRTAIRLIGDGGWLRDPAGKEGLAEVALAMLAQGAKRDGELMESADIAYAGDLLGLPLRLELTPGGAELVLEALPDQCDDAVNLMADLTQRPTLAFESLEHMRSRAQDALVLRRADALLLAPWVARRAFWGRSQPVQTSASLKRLKREDVLAFHRQYWRPERTVLLFAGDLSLETARGLADDFMADWRVPKAPPPTTTPAVALASTTPPGATTPTAQFLQLPQGQGCRLIVQTAVPRGTPPVLRALARELMHQRLASRLPWPWDSEIESLGGTFCWRMSVTLPVSAVAEQLALLREQLPMIAAEAVSPEDLAMAQALALGDWQARLAEAPDELLARAIAAGELEDCQQWPQRVRAVSAPVLQLLMSASWRDNRTQLLLIGDAGPPEPAQRAWPGLSLATMRAVIGE</sequence>
<evidence type="ECO:0000256" key="1">
    <source>
        <dbReference type="SAM" id="MobiDB-lite"/>
    </source>
</evidence>
<dbReference type="Pfam" id="PF05193">
    <property type="entry name" value="Peptidase_M16_C"/>
    <property type="match status" value="1"/>
</dbReference>
<organism evidence="3 4">
    <name type="scientific">Roseateles aquatilis</name>
    <dbReference type="NCBI Taxonomy" id="431061"/>
    <lineage>
        <taxon>Bacteria</taxon>
        <taxon>Pseudomonadati</taxon>
        <taxon>Pseudomonadota</taxon>
        <taxon>Betaproteobacteria</taxon>
        <taxon>Burkholderiales</taxon>
        <taxon>Sphaerotilaceae</taxon>
        <taxon>Roseateles</taxon>
    </lineage>
</organism>
<proteinExistence type="predicted"/>
<accession>A0A246J1G5</accession>
<evidence type="ECO:0000313" key="3">
    <source>
        <dbReference type="EMBL" id="OWQ86302.1"/>
    </source>
</evidence>
<keyword evidence="4" id="KW-1185">Reference proteome</keyword>
<evidence type="ECO:0000313" key="4">
    <source>
        <dbReference type="Proteomes" id="UP000197468"/>
    </source>
</evidence>
<dbReference type="EMBL" id="NIOF01000011">
    <property type="protein sequence ID" value="OWQ86302.1"/>
    <property type="molecule type" value="Genomic_DNA"/>
</dbReference>
<feature type="domain" description="Peptidase M16 C-terminal" evidence="2">
    <location>
        <begin position="290"/>
        <end position="344"/>
    </location>
</feature>
<dbReference type="PANTHER" id="PTHR11851:SF224">
    <property type="entry name" value="PROCESSING PROTEASE"/>
    <property type="match status" value="1"/>
</dbReference>
<name>A0A246J1G5_9BURK</name>
<reference evidence="3 4" key="1">
    <citation type="journal article" date="2008" name="Int. J. Syst. Evol. Microbiol.">
        <title>Description of Roseateles aquatilis sp. nov. and Roseateles terrae sp. nov., in the class Betaproteobacteria, and emended description of the genus Roseateles.</title>
        <authorList>
            <person name="Gomila M."/>
            <person name="Bowien B."/>
            <person name="Falsen E."/>
            <person name="Moore E.R."/>
            <person name="Lalucat J."/>
        </authorList>
    </citation>
    <scope>NUCLEOTIDE SEQUENCE [LARGE SCALE GENOMIC DNA]</scope>
    <source>
        <strain evidence="3 4">CCUG 48205</strain>
    </source>
</reference>
<feature type="compositionally biased region" description="Low complexity" evidence="1">
    <location>
        <begin position="36"/>
        <end position="55"/>
    </location>
</feature>
<dbReference type="InterPro" id="IPR011249">
    <property type="entry name" value="Metalloenz_LuxS/M16"/>
</dbReference>
<dbReference type="PANTHER" id="PTHR11851">
    <property type="entry name" value="METALLOPROTEASE"/>
    <property type="match status" value="1"/>
</dbReference>
<gene>
    <name evidence="3" type="ORF">CDN99_20945</name>
</gene>
<dbReference type="SUPFAM" id="SSF63411">
    <property type="entry name" value="LuxS/MPP-like metallohydrolase"/>
    <property type="match status" value="2"/>
</dbReference>